<dbReference type="Pfam" id="PF00891">
    <property type="entry name" value="Methyltransf_2"/>
    <property type="match status" value="1"/>
</dbReference>
<evidence type="ECO:0000256" key="1">
    <source>
        <dbReference type="ARBA" id="ARBA00022603"/>
    </source>
</evidence>
<proteinExistence type="predicted"/>
<keyword evidence="3" id="KW-0949">S-adenosyl-L-methionine</keyword>
<evidence type="ECO:0000256" key="2">
    <source>
        <dbReference type="ARBA" id="ARBA00022679"/>
    </source>
</evidence>
<evidence type="ECO:0000256" key="3">
    <source>
        <dbReference type="ARBA" id="ARBA00022691"/>
    </source>
</evidence>
<dbReference type="InterPro" id="IPR016461">
    <property type="entry name" value="COMT-like"/>
</dbReference>
<dbReference type="GO" id="GO:0032259">
    <property type="term" value="P:methylation"/>
    <property type="evidence" value="ECO:0007669"/>
    <property type="project" value="UniProtKB-KW"/>
</dbReference>
<dbReference type="SUPFAM" id="SSF53335">
    <property type="entry name" value="S-adenosyl-L-methionine-dependent methyltransferases"/>
    <property type="match status" value="1"/>
</dbReference>
<dbReference type="PROSITE" id="PS51683">
    <property type="entry name" value="SAM_OMT_II"/>
    <property type="match status" value="1"/>
</dbReference>
<evidence type="ECO:0000259" key="4">
    <source>
        <dbReference type="Pfam" id="PF00891"/>
    </source>
</evidence>
<name>A0A2A9NYD4_OPHUN</name>
<dbReference type="GO" id="GO:0008171">
    <property type="term" value="F:O-methyltransferase activity"/>
    <property type="evidence" value="ECO:0007669"/>
    <property type="project" value="InterPro"/>
</dbReference>
<dbReference type="Gene3D" id="3.40.50.150">
    <property type="entry name" value="Vaccinia Virus protein VP39"/>
    <property type="match status" value="1"/>
</dbReference>
<accession>A0A2A9NYD4</accession>
<dbReference type="PANTHER" id="PTHR43712:SF19">
    <property type="entry name" value="DUAL O-METHYLTRANSFERASE_FAD-DEPENDENT MONOOXYGENASE ELCB"/>
    <property type="match status" value="1"/>
</dbReference>
<dbReference type="Gene3D" id="1.10.10.10">
    <property type="entry name" value="Winged helix-like DNA-binding domain superfamily/Winged helix DNA-binding domain"/>
    <property type="match status" value="1"/>
</dbReference>
<sequence length="423" mass="47209">MSQLSSLALRLSKLANEMDAYTSDVGIAVPGIPELPAKMAQSRRELLELAEEIQVLVRDVPHYLEHQQIHYQTFTCLRWLLRFDIFNHVPENSTPISYGQLAAAASVPAARLRSVVRMAMTSGLFTEAEAGRVAHNPLSLSLAKNESFRDWAHFMVQYGQPSAAALAEATARWGDSEAINETAQNVAFQTDLSYFETMQQREGAADEFARYMKAIQQSSGLCLQQLVKGLDWSERFGERAHIVDVGGSTGNTSVSLAKAYPAFTFTVQDLPETTDLGPKALASQPDDIRDRISFMGHDFFTAQPDMDMTPDVYLLRLIIHDWPREKARIILSHLAAGLKTKAKPGGRIVIMETVLPPPAVIPLLREARLRSRDLTMMENFNSGERELDEWKQLLASTHPKLQILHRTQPPESLLDLMVVGLSE</sequence>
<reference evidence="5 6" key="1">
    <citation type="journal article" date="2015" name="BMC Genomics">
        <title>Gene expression during zombie ant biting behavior reflects the complexity underlying fungal parasitic behavioral manipulation.</title>
        <authorList>
            <person name="de Bekker C."/>
            <person name="Ohm R.A."/>
            <person name="Loreto R.G."/>
            <person name="Sebastian A."/>
            <person name="Albert I."/>
            <person name="Merrow M."/>
            <person name="Brachmann A."/>
            <person name="Hughes D.P."/>
        </authorList>
    </citation>
    <scope>NUCLEOTIDE SEQUENCE [LARGE SCALE GENOMIC DNA]</scope>
    <source>
        <strain evidence="5 6">SC16a</strain>
    </source>
</reference>
<keyword evidence="2" id="KW-0808">Transferase</keyword>
<dbReference type="PANTHER" id="PTHR43712">
    <property type="entry name" value="PUTATIVE (AFU_ORTHOLOGUE AFUA_4G14580)-RELATED"/>
    <property type="match status" value="1"/>
</dbReference>
<reference evidence="5 6" key="2">
    <citation type="journal article" date="2017" name="Sci. Rep.">
        <title>Ant-infecting Ophiocordyceps genomes reveal a high diversity of potential behavioral manipulation genes and a possible major role for enterotoxins.</title>
        <authorList>
            <person name="de Bekker C."/>
            <person name="Ohm R.A."/>
            <person name="Evans H.C."/>
            <person name="Brachmann A."/>
            <person name="Hughes D.P."/>
        </authorList>
    </citation>
    <scope>NUCLEOTIDE SEQUENCE [LARGE SCALE GENOMIC DNA]</scope>
    <source>
        <strain evidence="5 6">SC16a</strain>
    </source>
</reference>
<keyword evidence="6" id="KW-1185">Reference proteome</keyword>
<keyword evidence="1" id="KW-0489">Methyltransferase</keyword>
<dbReference type="Proteomes" id="UP000037136">
    <property type="component" value="Unassembled WGS sequence"/>
</dbReference>
<dbReference type="InterPro" id="IPR036388">
    <property type="entry name" value="WH-like_DNA-bd_sf"/>
</dbReference>
<dbReference type="STRING" id="268505.A0A2A9NYD4"/>
<dbReference type="InterPro" id="IPR001077">
    <property type="entry name" value="COMT_C"/>
</dbReference>
<feature type="domain" description="O-methyltransferase C-terminal" evidence="4">
    <location>
        <begin position="201"/>
        <end position="396"/>
    </location>
</feature>
<dbReference type="InterPro" id="IPR029063">
    <property type="entry name" value="SAM-dependent_MTases_sf"/>
</dbReference>
<gene>
    <name evidence="5" type="ORF">XA68_10775</name>
</gene>
<evidence type="ECO:0000313" key="5">
    <source>
        <dbReference type="EMBL" id="PFH55089.1"/>
    </source>
</evidence>
<dbReference type="SUPFAM" id="SSF46785">
    <property type="entry name" value="Winged helix' DNA-binding domain"/>
    <property type="match status" value="1"/>
</dbReference>
<dbReference type="OrthoDB" id="1606438at2759"/>
<dbReference type="EMBL" id="LAZP02001209">
    <property type="protein sequence ID" value="PFH55089.1"/>
    <property type="molecule type" value="Genomic_DNA"/>
</dbReference>
<organism evidence="5 6">
    <name type="scientific">Ophiocordyceps unilateralis</name>
    <name type="common">Zombie-ant fungus</name>
    <name type="synonym">Torrubia unilateralis</name>
    <dbReference type="NCBI Taxonomy" id="268505"/>
    <lineage>
        <taxon>Eukaryota</taxon>
        <taxon>Fungi</taxon>
        <taxon>Dikarya</taxon>
        <taxon>Ascomycota</taxon>
        <taxon>Pezizomycotina</taxon>
        <taxon>Sordariomycetes</taxon>
        <taxon>Hypocreomycetidae</taxon>
        <taxon>Hypocreales</taxon>
        <taxon>Ophiocordycipitaceae</taxon>
        <taxon>Ophiocordyceps</taxon>
    </lineage>
</organism>
<protein>
    <recommendedName>
        <fullName evidence="4">O-methyltransferase C-terminal domain-containing protein</fullName>
    </recommendedName>
</protein>
<dbReference type="InterPro" id="IPR036390">
    <property type="entry name" value="WH_DNA-bd_sf"/>
</dbReference>
<dbReference type="AlphaFoldDB" id="A0A2A9NYD4"/>
<comment type="caution">
    <text evidence="5">The sequence shown here is derived from an EMBL/GenBank/DDBJ whole genome shotgun (WGS) entry which is preliminary data.</text>
</comment>
<evidence type="ECO:0000313" key="6">
    <source>
        <dbReference type="Proteomes" id="UP000037136"/>
    </source>
</evidence>